<dbReference type="EMBL" id="JBBPBM010000068">
    <property type="protein sequence ID" value="KAK8513922.1"/>
    <property type="molecule type" value="Genomic_DNA"/>
</dbReference>
<protein>
    <submittedName>
        <fullName evidence="1">Uncharacterized protein</fullName>
    </submittedName>
</protein>
<dbReference type="PANTHER" id="PTHR33710:SF79">
    <property type="entry name" value="OS06G0205337 PROTEIN"/>
    <property type="match status" value="1"/>
</dbReference>
<dbReference type="SUPFAM" id="SSF56219">
    <property type="entry name" value="DNase I-like"/>
    <property type="match status" value="1"/>
</dbReference>
<dbReference type="EMBL" id="JBBPBM010000068">
    <property type="protein sequence ID" value="KAK8513921.1"/>
    <property type="molecule type" value="Genomic_DNA"/>
</dbReference>
<dbReference type="PANTHER" id="PTHR33710">
    <property type="entry name" value="BNAC02G09200D PROTEIN"/>
    <property type="match status" value="1"/>
</dbReference>
<accession>A0ABR2C3K0</accession>
<reference evidence="1 4" key="1">
    <citation type="journal article" date="2024" name="G3 (Bethesda)">
        <title>Genome assembly of Hibiscus sabdariffa L. provides insights into metabolisms of medicinal natural products.</title>
        <authorList>
            <person name="Kim T."/>
        </authorList>
    </citation>
    <scope>NUCLEOTIDE SEQUENCE [LARGE SCALE GENOMIC DNA]</scope>
    <source>
        <strain evidence="1">TK-2024</strain>
        <tissue evidence="1">Old leaves</tissue>
    </source>
</reference>
<dbReference type="EMBL" id="JBBPBM010000068">
    <property type="protein sequence ID" value="KAK8513920.1"/>
    <property type="molecule type" value="Genomic_DNA"/>
</dbReference>
<evidence type="ECO:0000313" key="4">
    <source>
        <dbReference type="Proteomes" id="UP001472677"/>
    </source>
</evidence>
<name>A0ABR2C3K0_9ROSI</name>
<dbReference type="Proteomes" id="UP001472677">
    <property type="component" value="Unassembled WGS sequence"/>
</dbReference>
<proteinExistence type="predicted"/>
<dbReference type="InterPro" id="IPR036691">
    <property type="entry name" value="Endo/exonu/phosph_ase_sf"/>
</dbReference>
<sequence>MIGDANIVADQSEKEWGNLVSSSQAKCFLDFMDTSGMIELPINGGMFTWRNMRSNNDAIAERLDKILISNEWSLAFPKVIGIIEVTVASDNNPIIIMLEGLRKRKKRISNLNLVGFSKMNALAM</sequence>
<keyword evidence="4" id="KW-1185">Reference proteome</keyword>
<gene>
    <name evidence="1" type="ORF">V6N12_037288</name>
    <name evidence="2" type="ORF">V6N12_037289</name>
    <name evidence="3" type="ORF">V6N12_037290</name>
</gene>
<dbReference type="Gene3D" id="3.60.10.10">
    <property type="entry name" value="Endonuclease/exonuclease/phosphatase"/>
    <property type="match status" value="1"/>
</dbReference>
<evidence type="ECO:0000313" key="2">
    <source>
        <dbReference type="EMBL" id="KAK8513921.1"/>
    </source>
</evidence>
<comment type="caution">
    <text evidence="1">The sequence shown here is derived from an EMBL/GenBank/DDBJ whole genome shotgun (WGS) entry which is preliminary data.</text>
</comment>
<evidence type="ECO:0000313" key="3">
    <source>
        <dbReference type="EMBL" id="KAK8513922.1"/>
    </source>
</evidence>
<organism evidence="1 4">
    <name type="scientific">Hibiscus sabdariffa</name>
    <name type="common">roselle</name>
    <dbReference type="NCBI Taxonomy" id="183260"/>
    <lineage>
        <taxon>Eukaryota</taxon>
        <taxon>Viridiplantae</taxon>
        <taxon>Streptophyta</taxon>
        <taxon>Embryophyta</taxon>
        <taxon>Tracheophyta</taxon>
        <taxon>Spermatophyta</taxon>
        <taxon>Magnoliopsida</taxon>
        <taxon>eudicotyledons</taxon>
        <taxon>Gunneridae</taxon>
        <taxon>Pentapetalae</taxon>
        <taxon>rosids</taxon>
        <taxon>malvids</taxon>
        <taxon>Malvales</taxon>
        <taxon>Malvaceae</taxon>
        <taxon>Malvoideae</taxon>
        <taxon>Hibiscus</taxon>
    </lineage>
</organism>
<evidence type="ECO:0000313" key="1">
    <source>
        <dbReference type="EMBL" id="KAK8513920.1"/>
    </source>
</evidence>